<evidence type="ECO:0000313" key="4">
    <source>
        <dbReference type="Proteomes" id="UP000654257"/>
    </source>
</evidence>
<accession>A0A917LJ55</accession>
<keyword evidence="2" id="KW-0472">Membrane</keyword>
<reference evidence="3" key="1">
    <citation type="journal article" date="2014" name="Int. J. Syst. Evol. Microbiol.">
        <title>Complete genome sequence of Corynebacterium casei LMG S-19264T (=DSM 44701T), isolated from a smear-ripened cheese.</title>
        <authorList>
            <consortium name="US DOE Joint Genome Institute (JGI-PGF)"/>
            <person name="Walter F."/>
            <person name="Albersmeier A."/>
            <person name="Kalinowski J."/>
            <person name="Ruckert C."/>
        </authorList>
    </citation>
    <scope>NUCLEOTIDE SEQUENCE</scope>
    <source>
        <strain evidence="3">CCM 7905</strain>
    </source>
</reference>
<protein>
    <recommendedName>
        <fullName evidence="5">O-antigen ligase domain-containing protein</fullName>
    </recommendedName>
</protein>
<gene>
    <name evidence="3" type="ORF">GCM10007304_48670</name>
</gene>
<comment type="caution">
    <text evidence="3">The sequence shown here is derived from an EMBL/GenBank/DDBJ whole genome shotgun (WGS) entry which is preliminary data.</text>
</comment>
<dbReference type="Proteomes" id="UP000654257">
    <property type="component" value="Unassembled WGS sequence"/>
</dbReference>
<dbReference type="RefSeq" id="WP_188547944.1">
    <property type="nucleotide sequence ID" value="NZ_BMCU01000009.1"/>
</dbReference>
<reference evidence="3" key="2">
    <citation type="submission" date="2020-09" db="EMBL/GenBank/DDBJ databases">
        <authorList>
            <person name="Sun Q."/>
            <person name="Sedlacek I."/>
        </authorList>
    </citation>
    <scope>NUCLEOTIDE SEQUENCE</scope>
    <source>
        <strain evidence="3">CCM 7905</strain>
    </source>
</reference>
<evidence type="ECO:0000256" key="2">
    <source>
        <dbReference type="SAM" id="Phobius"/>
    </source>
</evidence>
<feature type="transmembrane region" description="Helical" evidence="2">
    <location>
        <begin position="121"/>
        <end position="144"/>
    </location>
</feature>
<feature type="transmembrane region" description="Helical" evidence="2">
    <location>
        <begin position="93"/>
        <end position="114"/>
    </location>
</feature>
<sequence length="447" mass="48039">MTTTSERPATSVWKLVPATITRRPGRHAAALQRPAAPREEPKDAPSRPGQPLLLLSIFLIAFGFPLGFGLTSAVFPAVMFLPRYVREVGNSKFVAFVYVGVAAMVVNGLVLHLSDVDVTSIATAGFVTEFTVVQILCIGFIVWVKRYVDVTLILVVYAIGLLLNAVLVAGLSFGDFKYTLSTPLILLVGALAGSKWYAPLAFFAVGAIGMANGARSFAAFAIAAPLLVIIGKFFVSSSRRRGVGRRVILTFVCGGVGYALYTIGTSLLLSGALGEYNRLRTVRQLNETGSLIASARPEWFATFNLMKDDPWGRGPGAVPDAHDLSVARDGLDSGGFLGGGDYVTVYMFGGRYELHSIIADLWLSFGICGLIVGVVILLYILRSTVFELTSQTARPITVFLMVASTWYLMFGPLTSNLPLVCLTVALCISTDMGVRARRKADHAAMHP</sequence>
<keyword evidence="4" id="KW-1185">Reference proteome</keyword>
<proteinExistence type="predicted"/>
<dbReference type="AlphaFoldDB" id="A0A917LJ55"/>
<name>A0A917LJ55_9NOCA</name>
<feature type="region of interest" description="Disordered" evidence="1">
    <location>
        <begin position="24"/>
        <end position="47"/>
    </location>
</feature>
<feature type="transmembrane region" description="Helical" evidence="2">
    <location>
        <begin position="185"/>
        <end position="211"/>
    </location>
</feature>
<feature type="transmembrane region" description="Helical" evidence="2">
    <location>
        <begin position="361"/>
        <end position="381"/>
    </location>
</feature>
<feature type="transmembrane region" description="Helical" evidence="2">
    <location>
        <begin position="416"/>
        <end position="434"/>
    </location>
</feature>
<feature type="transmembrane region" description="Helical" evidence="2">
    <location>
        <begin position="52"/>
        <end position="81"/>
    </location>
</feature>
<organism evidence="3 4">
    <name type="scientific">Rhodococcoides trifolii</name>
    <dbReference type="NCBI Taxonomy" id="908250"/>
    <lineage>
        <taxon>Bacteria</taxon>
        <taxon>Bacillati</taxon>
        <taxon>Actinomycetota</taxon>
        <taxon>Actinomycetes</taxon>
        <taxon>Mycobacteriales</taxon>
        <taxon>Nocardiaceae</taxon>
        <taxon>Rhodococcoides</taxon>
    </lineage>
</organism>
<feature type="transmembrane region" description="Helical" evidence="2">
    <location>
        <begin position="217"/>
        <end position="235"/>
    </location>
</feature>
<feature type="compositionally biased region" description="Basic and acidic residues" evidence="1">
    <location>
        <begin position="36"/>
        <end position="45"/>
    </location>
</feature>
<evidence type="ECO:0000313" key="3">
    <source>
        <dbReference type="EMBL" id="GGG29055.1"/>
    </source>
</evidence>
<evidence type="ECO:0008006" key="5">
    <source>
        <dbReference type="Google" id="ProtNLM"/>
    </source>
</evidence>
<dbReference type="EMBL" id="BMCU01000009">
    <property type="protein sequence ID" value="GGG29055.1"/>
    <property type="molecule type" value="Genomic_DNA"/>
</dbReference>
<keyword evidence="2" id="KW-1133">Transmembrane helix</keyword>
<keyword evidence="2" id="KW-0812">Transmembrane</keyword>
<feature type="transmembrane region" description="Helical" evidence="2">
    <location>
        <begin position="247"/>
        <end position="269"/>
    </location>
</feature>
<evidence type="ECO:0000256" key="1">
    <source>
        <dbReference type="SAM" id="MobiDB-lite"/>
    </source>
</evidence>
<feature type="transmembrane region" description="Helical" evidence="2">
    <location>
        <begin position="150"/>
        <end position="173"/>
    </location>
</feature>